<name>A0AAD1FKI5_STRIT</name>
<reference evidence="1 2" key="1">
    <citation type="journal article" date="2017" name="Infect. Immun.">
        <title>Characterization of the Pathogenicity of Streptococcus intermedius TYG1620 Isolated from a Human Brain Abscess Based on the Complete Genome Sequence with Transcriptome Analysis and Transposon Mutagenesis in a Murine Subcutaneous Abscess Model.</title>
        <authorList>
            <person name="Hasegawa N."/>
            <person name="Sekizuka T."/>
            <person name="Sugi Y."/>
            <person name="Kawakami N."/>
            <person name="Ogasawara Y."/>
            <person name="Kato K."/>
            <person name="Yamashita A."/>
            <person name="Takeuchi F."/>
            <person name="Kuroda M."/>
        </authorList>
    </citation>
    <scope>NUCLEOTIDE SEQUENCE [LARGE SCALE GENOMIC DNA]</scope>
    <source>
        <strain evidence="1 2">TYG1620</strain>
    </source>
</reference>
<dbReference type="AlphaFoldDB" id="A0AAD1FKI5"/>
<proteinExistence type="predicted"/>
<dbReference type="EMBL" id="AP014880">
    <property type="protein sequence ID" value="BAW17955.1"/>
    <property type="molecule type" value="Genomic_DNA"/>
</dbReference>
<dbReference type="Proteomes" id="UP000217792">
    <property type="component" value="Chromosome"/>
</dbReference>
<accession>A0AAD1FKI5</accession>
<protein>
    <submittedName>
        <fullName evidence="1">Uncharacterized protein</fullName>
    </submittedName>
</protein>
<evidence type="ECO:0000313" key="1">
    <source>
        <dbReference type="EMBL" id="BAW17955.1"/>
    </source>
</evidence>
<organism evidence="1 2">
    <name type="scientific">Streptococcus intermedius</name>
    <dbReference type="NCBI Taxonomy" id="1338"/>
    <lineage>
        <taxon>Bacteria</taxon>
        <taxon>Bacillati</taxon>
        <taxon>Bacillota</taxon>
        <taxon>Bacilli</taxon>
        <taxon>Lactobacillales</taxon>
        <taxon>Streptococcaceae</taxon>
        <taxon>Streptococcus</taxon>
        <taxon>Streptococcus anginosus group</taxon>
    </lineage>
</organism>
<sequence length="106" mass="11890">MIDNHLSCPRFIIITNIFKFPKAHVNLVEQKFHSFIAGNGLVAFKLGKIGARNPISANLLLGDSLCFSNRLVNCANIPTHRRLLVLNMKCENSGHFVNAFSSYYII</sequence>
<gene>
    <name evidence="1" type="ORF">SITYG_19810</name>
</gene>
<evidence type="ECO:0000313" key="2">
    <source>
        <dbReference type="Proteomes" id="UP000217792"/>
    </source>
</evidence>